<dbReference type="SUPFAM" id="SSF50465">
    <property type="entry name" value="EF-Tu/eEF-1alpha/eIF2-gamma C-terminal domain"/>
    <property type="match status" value="1"/>
</dbReference>
<dbReference type="EMBL" id="FUWM01000037">
    <property type="protein sequence ID" value="SKA09260.1"/>
    <property type="molecule type" value="Genomic_DNA"/>
</dbReference>
<dbReference type="GO" id="GO:0005829">
    <property type="term" value="C:cytosol"/>
    <property type="evidence" value="ECO:0007669"/>
    <property type="project" value="TreeGrafter"/>
</dbReference>
<dbReference type="FunFam" id="3.40.50.300:FF:001064">
    <property type="entry name" value="Selenocysteine-specific translation elongation factor"/>
    <property type="match status" value="1"/>
</dbReference>
<dbReference type="AlphaFoldDB" id="A0A1T4QZV4"/>
<dbReference type="PRINTS" id="PR00315">
    <property type="entry name" value="ELONGATNFCT"/>
</dbReference>
<dbReference type="RefSeq" id="WP_078811152.1">
    <property type="nucleotide sequence ID" value="NZ_FUWM01000037.1"/>
</dbReference>
<dbReference type="InterPro" id="IPR004535">
    <property type="entry name" value="Transl_elong_SelB"/>
</dbReference>
<protein>
    <recommendedName>
        <fullName evidence="2">Selenocysteine-specific elongation factor</fullName>
    </recommendedName>
    <alternativeName>
        <fullName evidence="8">SelB translation factor</fullName>
    </alternativeName>
</protein>
<evidence type="ECO:0000256" key="6">
    <source>
        <dbReference type="ARBA" id="ARBA00023134"/>
    </source>
</evidence>
<gene>
    <name evidence="11" type="ORF">SAMN02745118_02777</name>
</gene>
<keyword evidence="12" id="KW-1185">Reference proteome</keyword>
<evidence type="ECO:0000256" key="2">
    <source>
        <dbReference type="ARBA" id="ARBA00015953"/>
    </source>
</evidence>
<reference evidence="12" key="1">
    <citation type="submission" date="2017-02" db="EMBL/GenBank/DDBJ databases">
        <authorList>
            <person name="Varghese N."/>
            <person name="Submissions S."/>
        </authorList>
    </citation>
    <scope>NUCLEOTIDE SEQUENCE [LARGE SCALE GENOMIC DNA]</scope>
    <source>
        <strain evidence="12">ATCC BAA-73</strain>
    </source>
</reference>
<sequence length="636" mass="71789">MKHLILGTAGHIDHGKTTLIQKLTGAETDRLSEEQERGISIDLGFASLNLDNGVELGIIDVPGHEKFVKNMLAGAGGVDLALLVVAADEGVMPQTVEHLNILELLGVEIGVVAITKADLVEEEWLELVKEDIRENLAETFLEDAPLVPVSGVTGTGIDRLIAQLEALAEKLETKEQNDNLYLPIDRSFSVAGFGTVITGTLMAGKLEEGTRAIIYPQEKEVEIRNIQVHNESVKEAVAGQRTGVNLNGVDVSEINRGDILATPKSLTPTTLIDVKLELLGKAPLNLEYNDRLRIHIGAREVFGRISILNEEAIYPSEEAYVQFRLEEPIVAYHSQPFVIRHYSPMITIGGGRVLDASPSRHKRFDDEALAKLKIQEYGSDLERVELALKDYSKPARPVDIMTGSGLVVKEIKDNYEELVEQEKVAKFTTGHQASYLHEDIYSSLKKQIITFLKDYHQEHHLRWGCSKEEIRSQLDVELNKQEYDQLLMGLTDENLIKMQEAEIKLKEHRIELNTNEKEVKEEIVAKFKENLFTPPTLKNLKSELDVESRLIIELFDLLVRQEILKRVDAEIYFYYEALDEAEEELKCYLQKNEKITLGGYRNLLDSSRKYTLPLLNYFDQQGLTKRVGDERVLTNL</sequence>
<dbReference type="NCBIfam" id="TIGR00475">
    <property type="entry name" value="selB"/>
    <property type="match status" value="1"/>
</dbReference>
<dbReference type="PANTHER" id="PTHR43721">
    <property type="entry name" value="ELONGATION FACTOR TU-RELATED"/>
    <property type="match status" value="1"/>
</dbReference>
<organism evidence="11 12">
    <name type="scientific">Selenihalanaerobacter shriftii</name>
    <dbReference type="NCBI Taxonomy" id="142842"/>
    <lineage>
        <taxon>Bacteria</taxon>
        <taxon>Bacillati</taxon>
        <taxon>Bacillota</taxon>
        <taxon>Clostridia</taxon>
        <taxon>Halanaerobiales</taxon>
        <taxon>Halobacteroidaceae</taxon>
        <taxon>Selenihalanaerobacter</taxon>
    </lineage>
</organism>
<evidence type="ECO:0000256" key="9">
    <source>
        <dbReference type="SAM" id="Coils"/>
    </source>
</evidence>
<dbReference type="InterPro" id="IPR027417">
    <property type="entry name" value="P-loop_NTPase"/>
</dbReference>
<name>A0A1T4QZV4_9FIRM</name>
<dbReference type="InterPro" id="IPR050055">
    <property type="entry name" value="EF-Tu_GTPase"/>
</dbReference>
<dbReference type="InterPro" id="IPR009001">
    <property type="entry name" value="Transl_elong_EF1A/Init_IF2_C"/>
</dbReference>
<dbReference type="Gene3D" id="1.10.10.10">
    <property type="entry name" value="Winged helix-like DNA-binding domain superfamily/Winged helix DNA-binding domain"/>
    <property type="match status" value="3"/>
</dbReference>
<dbReference type="Gene3D" id="3.40.50.300">
    <property type="entry name" value="P-loop containing nucleotide triphosphate hydrolases"/>
    <property type="match status" value="1"/>
</dbReference>
<keyword evidence="6" id="KW-0342">GTP-binding</keyword>
<dbReference type="InterPro" id="IPR000795">
    <property type="entry name" value="T_Tr_GTP-bd_dom"/>
</dbReference>
<dbReference type="InterPro" id="IPR015190">
    <property type="entry name" value="Elong_fac_SelB-wing-hlx_typ-2"/>
</dbReference>
<dbReference type="SUPFAM" id="SSF50447">
    <property type="entry name" value="Translation proteins"/>
    <property type="match status" value="1"/>
</dbReference>
<dbReference type="InterPro" id="IPR005225">
    <property type="entry name" value="Small_GTP-bd"/>
</dbReference>
<comment type="function">
    <text evidence="7">Translation factor necessary for the incorporation of selenocysteine into proteins. It probably replaces EF-Tu for the insertion of selenocysteine directed by the UGA codon. SelB binds GTP and GDP.</text>
</comment>
<dbReference type="Proteomes" id="UP000190625">
    <property type="component" value="Unassembled WGS sequence"/>
</dbReference>
<dbReference type="CDD" id="cd04171">
    <property type="entry name" value="SelB"/>
    <property type="match status" value="1"/>
</dbReference>
<keyword evidence="11" id="KW-0251">Elongation factor</keyword>
<dbReference type="PANTHER" id="PTHR43721:SF22">
    <property type="entry name" value="ELONGATION FACTOR TU, MITOCHONDRIAL"/>
    <property type="match status" value="1"/>
</dbReference>
<dbReference type="InterPro" id="IPR015191">
    <property type="entry name" value="SelB_WHD4"/>
</dbReference>
<evidence type="ECO:0000313" key="11">
    <source>
        <dbReference type="EMBL" id="SKA09260.1"/>
    </source>
</evidence>
<dbReference type="InterPro" id="IPR036390">
    <property type="entry name" value="WH_DNA-bd_sf"/>
</dbReference>
<dbReference type="Pfam" id="PF03144">
    <property type="entry name" value="GTP_EFTU_D2"/>
    <property type="match status" value="1"/>
</dbReference>
<dbReference type="InterPro" id="IPR057335">
    <property type="entry name" value="Beta-barrel_SelB"/>
</dbReference>
<evidence type="ECO:0000256" key="8">
    <source>
        <dbReference type="ARBA" id="ARBA00031615"/>
    </source>
</evidence>
<dbReference type="PROSITE" id="PS00301">
    <property type="entry name" value="G_TR_1"/>
    <property type="match status" value="1"/>
</dbReference>
<dbReference type="Gene3D" id="2.40.30.10">
    <property type="entry name" value="Translation factors"/>
    <property type="match status" value="1"/>
</dbReference>
<dbReference type="InterPro" id="IPR036388">
    <property type="entry name" value="WH-like_DNA-bd_sf"/>
</dbReference>
<dbReference type="Pfam" id="PF00009">
    <property type="entry name" value="GTP_EFTU"/>
    <property type="match status" value="1"/>
</dbReference>
<evidence type="ECO:0000256" key="7">
    <source>
        <dbReference type="ARBA" id="ARBA00025526"/>
    </source>
</evidence>
<evidence type="ECO:0000259" key="10">
    <source>
        <dbReference type="PROSITE" id="PS51722"/>
    </source>
</evidence>
<dbReference type="GO" id="GO:0003924">
    <property type="term" value="F:GTPase activity"/>
    <property type="evidence" value="ECO:0007669"/>
    <property type="project" value="InterPro"/>
</dbReference>
<keyword evidence="3" id="KW-0963">Cytoplasm</keyword>
<evidence type="ECO:0000313" key="12">
    <source>
        <dbReference type="Proteomes" id="UP000190625"/>
    </source>
</evidence>
<dbReference type="InterPro" id="IPR031157">
    <property type="entry name" value="G_TR_CS"/>
</dbReference>
<keyword evidence="4" id="KW-0547">Nucleotide-binding</keyword>
<dbReference type="GO" id="GO:0001514">
    <property type="term" value="P:selenocysteine incorporation"/>
    <property type="evidence" value="ECO:0007669"/>
    <property type="project" value="InterPro"/>
</dbReference>
<dbReference type="PROSITE" id="PS51722">
    <property type="entry name" value="G_TR_2"/>
    <property type="match status" value="1"/>
</dbReference>
<dbReference type="CDD" id="cd15491">
    <property type="entry name" value="selB_III"/>
    <property type="match status" value="1"/>
</dbReference>
<dbReference type="Pfam" id="PF25461">
    <property type="entry name" value="Beta-barrel_SelB"/>
    <property type="match status" value="1"/>
</dbReference>
<accession>A0A1T4QZV4</accession>
<evidence type="ECO:0000256" key="1">
    <source>
        <dbReference type="ARBA" id="ARBA00004496"/>
    </source>
</evidence>
<dbReference type="Pfam" id="PF09107">
    <property type="entry name" value="WHD_3rd_SelB"/>
    <property type="match status" value="1"/>
</dbReference>
<dbReference type="SUPFAM" id="SSF52540">
    <property type="entry name" value="P-loop containing nucleoside triphosphate hydrolases"/>
    <property type="match status" value="1"/>
</dbReference>
<feature type="domain" description="Tr-type G" evidence="10">
    <location>
        <begin position="1"/>
        <end position="172"/>
    </location>
</feature>
<keyword evidence="9" id="KW-0175">Coiled coil</keyword>
<dbReference type="InterPro" id="IPR009000">
    <property type="entry name" value="Transl_B-barrel_sf"/>
</dbReference>
<dbReference type="NCBIfam" id="TIGR00231">
    <property type="entry name" value="small_GTP"/>
    <property type="match status" value="1"/>
</dbReference>
<evidence type="ECO:0000256" key="3">
    <source>
        <dbReference type="ARBA" id="ARBA00022490"/>
    </source>
</evidence>
<dbReference type="STRING" id="142842.SAMN02745118_02777"/>
<dbReference type="GO" id="GO:0005525">
    <property type="term" value="F:GTP binding"/>
    <property type="evidence" value="ECO:0007669"/>
    <property type="project" value="UniProtKB-KW"/>
</dbReference>
<dbReference type="SUPFAM" id="SSF46785">
    <property type="entry name" value="Winged helix' DNA-binding domain"/>
    <property type="match status" value="3"/>
</dbReference>
<dbReference type="GO" id="GO:0003746">
    <property type="term" value="F:translation elongation factor activity"/>
    <property type="evidence" value="ECO:0007669"/>
    <property type="project" value="UniProtKB-KW"/>
</dbReference>
<keyword evidence="5" id="KW-0648">Protein biosynthesis</keyword>
<dbReference type="GO" id="GO:0003723">
    <property type="term" value="F:RNA binding"/>
    <property type="evidence" value="ECO:0007669"/>
    <property type="project" value="InterPro"/>
</dbReference>
<dbReference type="CDD" id="cd03696">
    <property type="entry name" value="SelB_II"/>
    <property type="match status" value="1"/>
</dbReference>
<proteinExistence type="predicted"/>
<feature type="coiled-coil region" evidence="9">
    <location>
        <begin position="564"/>
        <end position="598"/>
    </location>
</feature>
<comment type="subcellular location">
    <subcellularLocation>
        <location evidence="1">Cytoplasm</location>
    </subcellularLocation>
</comment>
<dbReference type="InterPro" id="IPR004161">
    <property type="entry name" value="EFTu-like_2"/>
</dbReference>
<dbReference type="Pfam" id="PF09106">
    <property type="entry name" value="WHD_2nd_SelB"/>
    <property type="match status" value="1"/>
</dbReference>
<evidence type="ECO:0000256" key="5">
    <source>
        <dbReference type="ARBA" id="ARBA00022917"/>
    </source>
</evidence>
<evidence type="ECO:0000256" key="4">
    <source>
        <dbReference type="ARBA" id="ARBA00022741"/>
    </source>
</evidence>
<dbReference type="OrthoDB" id="9804504at2"/>